<keyword evidence="2" id="KW-1185">Reference proteome</keyword>
<proteinExistence type="predicted"/>
<organism evidence="1 2">
    <name type="scientific">Glomerella acutata</name>
    <name type="common">Colletotrichum acutatum</name>
    <dbReference type="NCBI Taxonomy" id="27357"/>
    <lineage>
        <taxon>Eukaryota</taxon>
        <taxon>Fungi</taxon>
        <taxon>Dikarya</taxon>
        <taxon>Ascomycota</taxon>
        <taxon>Pezizomycotina</taxon>
        <taxon>Sordariomycetes</taxon>
        <taxon>Hypocreomycetidae</taxon>
        <taxon>Glomerellales</taxon>
        <taxon>Glomerellaceae</taxon>
        <taxon>Colletotrichum</taxon>
        <taxon>Colletotrichum acutatum species complex</taxon>
    </lineage>
</organism>
<sequence length="60" mass="6621">MLMSLLETSQACNGTNAFASLFCLSTPGMVRLQLMPFRPQKHTQKLVSSRARVIGPSVRL</sequence>
<accession>A0AAD9D3J8</accession>
<dbReference type="GeneID" id="85390826"/>
<evidence type="ECO:0000313" key="1">
    <source>
        <dbReference type="EMBL" id="KAK1731576.1"/>
    </source>
</evidence>
<protein>
    <submittedName>
        <fullName evidence="1">Uncharacterized protein</fullName>
    </submittedName>
</protein>
<reference evidence="1" key="1">
    <citation type="submission" date="2021-12" db="EMBL/GenBank/DDBJ databases">
        <title>Comparative genomics, transcriptomics and evolutionary studies reveal genomic signatures of adaptation to plant cell wall in hemibiotrophic fungi.</title>
        <authorList>
            <consortium name="DOE Joint Genome Institute"/>
            <person name="Baroncelli R."/>
            <person name="Diaz J.F."/>
            <person name="Benocci T."/>
            <person name="Peng M."/>
            <person name="Battaglia E."/>
            <person name="Haridas S."/>
            <person name="Andreopoulos W."/>
            <person name="Labutti K."/>
            <person name="Pangilinan J."/>
            <person name="Floch G.L."/>
            <person name="Makela M.R."/>
            <person name="Henrissat B."/>
            <person name="Grigoriev I.V."/>
            <person name="Crouch J.A."/>
            <person name="De Vries R.P."/>
            <person name="Sukno S.A."/>
            <person name="Thon M.R."/>
        </authorList>
    </citation>
    <scope>NUCLEOTIDE SEQUENCE</scope>
    <source>
        <strain evidence="1">CBS 112980</strain>
    </source>
</reference>
<evidence type="ECO:0000313" key="2">
    <source>
        <dbReference type="Proteomes" id="UP001244207"/>
    </source>
</evidence>
<dbReference type="RefSeq" id="XP_060371631.1">
    <property type="nucleotide sequence ID" value="XM_060506927.1"/>
</dbReference>
<comment type="caution">
    <text evidence="1">The sequence shown here is derived from an EMBL/GenBank/DDBJ whole genome shotgun (WGS) entry which is preliminary data.</text>
</comment>
<dbReference type="AlphaFoldDB" id="A0AAD9D3J8"/>
<dbReference type="Proteomes" id="UP001244207">
    <property type="component" value="Unassembled WGS sequence"/>
</dbReference>
<dbReference type="EMBL" id="JAHMHS010000002">
    <property type="protein sequence ID" value="KAK1731576.1"/>
    <property type="molecule type" value="Genomic_DNA"/>
</dbReference>
<gene>
    <name evidence="1" type="ORF">BDZ83DRAFT_597975</name>
</gene>
<name>A0AAD9D3J8_GLOAC</name>